<comment type="caution">
    <text evidence="6">The sequence shown here is derived from an EMBL/GenBank/DDBJ whole genome shotgun (WGS) entry which is preliminary data.</text>
</comment>
<evidence type="ECO:0000313" key="6">
    <source>
        <dbReference type="EMBL" id="TFE86108.1"/>
    </source>
</evidence>
<dbReference type="GO" id="GO:0009403">
    <property type="term" value="P:toxin biosynthetic process"/>
    <property type="evidence" value="ECO:0007669"/>
    <property type="project" value="InterPro"/>
</dbReference>
<dbReference type="OrthoDB" id="1809613at2"/>
<evidence type="ECO:0000256" key="4">
    <source>
        <dbReference type="ARBA" id="ARBA00023136"/>
    </source>
</evidence>
<evidence type="ECO:0000256" key="3">
    <source>
        <dbReference type="ARBA" id="ARBA00022989"/>
    </source>
</evidence>
<feature type="transmembrane region" description="Helical" evidence="5">
    <location>
        <begin position="28"/>
        <end position="45"/>
    </location>
</feature>
<dbReference type="Proteomes" id="UP000298246">
    <property type="component" value="Unassembled WGS sequence"/>
</dbReference>
<dbReference type="EMBL" id="MYFO01000021">
    <property type="protein sequence ID" value="TFE86108.1"/>
    <property type="molecule type" value="Genomic_DNA"/>
</dbReference>
<name>A0A4Y8PXV7_9BACL</name>
<keyword evidence="7" id="KW-1185">Reference proteome</keyword>
<accession>A0A4Y8PXV7</accession>
<keyword evidence="2 5" id="KW-0812">Transmembrane</keyword>
<organism evidence="6 7">
    <name type="scientific">Paenibacillus athensensis</name>
    <dbReference type="NCBI Taxonomy" id="1967502"/>
    <lineage>
        <taxon>Bacteria</taxon>
        <taxon>Bacillati</taxon>
        <taxon>Bacillota</taxon>
        <taxon>Bacilli</taxon>
        <taxon>Bacillales</taxon>
        <taxon>Paenibacillaceae</taxon>
        <taxon>Paenibacillus</taxon>
    </lineage>
</organism>
<evidence type="ECO:0000256" key="5">
    <source>
        <dbReference type="SAM" id="Phobius"/>
    </source>
</evidence>
<keyword evidence="3 5" id="KW-1133">Transmembrane helix</keyword>
<proteinExistence type="predicted"/>
<dbReference type="PANTHER" id="PTHR37306">
    <property type="entry name" value="COLICIN V PRODUCTION PROTEIN"/>
    <property type="match status" value="1"/>
</dbReference>
<sequence>MNGLDMVMLALLALALIIGYRRGFIAQIISLSGFLLAYLVAFWLYRDLAPILSQLFPVSVFESYAKYEFVVKGLHLDTYVFNALAFALLFFVVKLGLTVAGKVLHLIAKAPGLNFLNRWSGALLGLVEALLILVIAVNVMTIWPADSVQRLLSGSQLAPYCIDGFPAVAGKLQELWKEGSTTIKSI</sequence>
<comment type="subcellular location">
    <subcellularLocation>
        <location evidence="1">Membrane</location>
        <topology evidence="1">Multi-pass membrane protein</topology>
    </subcellularLocation>
</comment>
<reference evidence="6 7" key="1">
    <citation type="submission" date="2017-03" db="EMBL/GenBank/DDBJ databases">
        <title>Isolation of Levoglucosan Utilizing Bacteria.</title>
        <authorList>
            <person name="Arya A.S."/>
        </authorList>
    </citation>
    <scope>NUCLEOTIDE SEQUENCE [LARGE SCALE GENOMIC DNA]</scope>
    <source>
        <strain evidence="6 7">MEC069</strain>
    </source>
</reference>
<dbReference type="AlphaFoldDB" id="A0A4Y8PXV7"/>
<dbReference type="RefSeq" id="WP_134754462.1">
    <property type="nucleotide sequence ID" value="NZ_MYFO02000005.1"/>
</dbReference>
<dbReference type="Pfam" id="PF02674">
    <property type="entry name" value="Colicin_V"/>
    <property type="match status" value="1"/>
</dbReference>
<evidence type="ECO:0000313" key="7">
    <source>
        <dbReference type="Proteomes" id="UP000298246"/>
    </source>
</evidence>
<feature type="transmembrane region" description="Helical" evidence="5">
    <location>
        <begin position="121"/>
        <end position="143"/>
    </location>
</feature>
<dbReference type="InterPro" id="IPR003825">
    <property type="entry name" value="Colicin-V_CvpA"/>
</dbReference>
<feature type="transmembrane region" description="Helical" evidence="5">
    <location>
        <begin position="79"/>
        <end position="100"/>
    </location>
</feature>
<evidence type="ECO:0000256" key="1">
    <source>
        <dbReference type="ARBA" id="ARBA00004141"/>
    </source>
</evidence>
<dbReference type="GO" id="GO:0016020">
    <property type="term" value="C:membrane"/>
    <property type="evidence" value="ECO:0007669"/>
    <property type="project" value="UniProtKB-SubCell"/>
</dbReference>
<gene>
    <name evidence="6" type="ORF">B5M42_15615</name>
</gene>
<dbReference type="PANTHER" id="PTHR37306:SF1">
    <property type="entry name" value="COLICIN V PRODUCTION PROTEIN"/>
    <property type="match status" value="1"/>
</dbReference>
<evidence type="ECO:0000256" key="2">
    <source>
        <dbReference type="ARBA" id="ARBA00022692"/>
    </source>
</evidence>
<protein>
    <submittedName>
        <fullName evidence="6">CvpA family protein</fullName>
    </submittedName>
</protein>
<keyword evidence="4 5" id="KW-0472">Membrane</keyword>